<evidence type="ECO:0000259" key="5">
    <source>
        <dbReference type="PROSITE" id="PS50977"/>
    </source>
</evidence>
<dbReference type="PROSITE" id="PS50977">
    <property type="entry name" value="HTH_TETR_2"/>
    <property type="match status" value="1"/>
</dbReference>
<dbReference type="GO" id="GO:0000976">
    <property type="term" value="F:transcription cis-regulatory region binding"/>
    <property type="evidence" value="ECO:0007669"/>
    <property type="project" value="TreeGrafter"/>
</dbReference>
<evidence type="ECO:0000313" key="7">
    <source>
        <dbReference type="Proteomes" id="UP000192674"/>
    </source>
</evidence>
<sequence>MTSGVPDRRRRVREALTAAAIDLFLAKGYEETTVDEIAAAAGVGRRTFFRYFPSKEDVIFPDHEARLLRVAEVFATAPHDEPPLSVACRAVHGVLEAYLDEGVIAVQRYRLTRDFPQLRSREIASAHSYHIAVTRYLVDRVGDEPDGALWAEVAGSAVVAAHNHVLRQYLKAGGKGDVLGKADRAFRYIRETLGVTAARSEEVDDVVVAVMRRGMPLASVMSRIEDALER</sequence>
<name>A0A1W2CJ59_KIBAR</name>
<dbReference type="GO" id="GO:0045892">
    <property type="term" value="P:negative regulation of DNA-templated transcription"/>
    <property type="evidence" value="ECO:0007669"/>
    <property type="project" value="UniProtKB-ARBA"/>
</dbReference>
<dbReference type="PANTHER" id="PTHR30055:SF226">
    <property type="entry name" value="HTH-TYPE TRANSCRIPTIONAL REGULATOR PKSA"/>
    <property type="match status" value="1"/>
</dbReference>
<dbReference type="PANTHER" id="PTHR30055">
    <property type="entry name" value="HTH-TYPE TRANSCRIPTIONAL REGULATOR RUTR"/>
    <property type="match status" value="1"/>
</dbReference>
<accession>A0A1W2CJ59</accession>
<dbReference type="InterPro" id="IPR041347">
    <property type="entry name" value="MftR_C"/>
</dbReference>
<dbReference type="InterPro" id="IPR023772">
    <property type="entry name" value="DNA-bd_HTH_TetR-type_CS"/>
</dbReference>
<dbReference type="FunFam" id="1.10.10.60:FF:000141">
    <property type="entry name" value="TetR family transcriptional regulator"/>
    <property type="match status" value="1"/>
</dbReference>
<keyword evidence="2 4" id="KW-0238">DNA-binding</keyword>
<evidence type="ECO:0000256" key="4">
    <source>
        <dbReference type="PROSITE-ProRule" id="PRU00335"/>
    </source>
</evidence>
<keyword evidence="1" id="KW-0805">Transcription regulation</keyword>
<dbReference type="Gene3D" id="1.10.357.10">
    <property type="entry name" value="Tetracycline Repressor, domain 2"/>
    <property type="match status" value="1"/>
</dbReference>
<protein>
    <submittedName>
        <fullName evidence="6">Transcriptional regulator, TetR family</fullName>
    </submittedName>
</protein>
<evidence type="ECO:0000256" key="3">
    <source>
        <dbReference type="ARBA" id="ARBA00023163"/>
    </source>
</evidence>
<dbReference type="Pfam" id="PF17754">
    <property type="entry name" value="TetR_C_14"/>
    <property type="match status" value="1"/>
</dbReference>
<dbReference type="Pfam" id="PF00440">
    <property type="entry name" value="TetR_N"/>
    <property type="match status" value="1"/>
</dbReference>
<gene>
    <name evidence="6" type="ORF">SAMN05661093_02056</name>
</gene>
<dbReference type="RefSeq" id="WP_160096466.1">
    <property type="nucleotide sequence ID" value="NZ_FWXV01000002.1"/>
</dbReference>
<evidence type="ECO:0000313" key="6">
    <source>
        <dbReference type="EMBL" id="SMC85221.1"/>
    </source>
</evidence>
<dbReference type="GO" id="GO:0003700">
    <property type="term" value="F:DNA-binding transcription factor activity"/>
    <property type="evidence" value="ECO:0007669"/>
    <property type="project" value="TreeGrafter"/>
</dbReference>
<dbReference type="InterPro" id="IPR001647">
    <property type="entry name" value="HTH_TetR"/>
</dbReference>
<dbReference type="InterPro" id="IPR050109">
    <property type="entry name" value="HTH-type_TetR-like_transc_reg"/>
</dbReference>
<feature type="DNA-binding region" description="H-T-H motif" evidence="4">
    <location>
        <begin position="33"/>
        <end position="52"/>
    </location>
</feature>
<dbReference type="Proteomes" id="UP000192674">
    <property type="component" value="Unassembled WGS sequence"/>
</dbReference>
<organism evidence="6 7">
    <name type="scientific">Kibdelosporangium aridum</name>
    <dbReference type="NCBI Taxonomy" id="2030"/>
    <lineage>
        <taxon>Bacteria</taxon>
        <taxon>Bacillati</taxon>
        <taxon>Actinomycetota</taxon>
        <taxon>Actinomycetes</taxon>
        <taxon>Pseudonocardiales</taxon>
        <taxon>Pseudonocardiaceae</taxon>
        <taxon>Kibdelosporangium</taxon>
    </lineage>
</organism>
<dbReference type="Gene3D" id="1.10.10.60">
    <property type="entry name" value="Homeodomain-like"/>
    <property type="match status" value="1"/>
</dbReference>
<evidence type="ECO:0000256" key="1">
    <source>
        <dbReference type="ARBA" id="ARBA00023015"/>
    </source>
</evidence>
<keyword evidence="7" id="KW-1185">Reference proteome</keyword>
<dbReference type="AlphaFoldDB" id="A0A1W2CJ59"/>
<dbReference type="PROSITE" id="PS01081">
    <property type="entry name" value="HTH_TETR_1"/>
    <property type="match status" value="1"/>
</dbReference>
<dbReference type="EMBL" id="FWXV01000002">
    <property type="protein sequence ID" value="SMC85221.1"/>
    <property type="molecule type" value="Genomic_DNA"/>
</dbReference>
<reference evidence="6 7" key="1">
    <citation type="submission" date="2017-04" db="EMBL/GenBank/DDBJ databases">
        <authorList>
            <person name="Afonso C.L."/>
            <person name="Miller P.J."/>
            <person name="Scott M.A."/>
            <person name="Spackman E."/>
            <person name="Goraichik I."/>
            <person name="Dimitrov K.M."/>
            <person name="Suarez D.L."/>
            <person name="Swayne D.E."/>
        </authorList>
    </citation>
    <scope>NUCLEOTIDE SEQUENCE [LARGE SCALE GENOMIC DNA]</scope>
    <source>
        <strain evidence="6 7">DSM 43828</strain>
    </source>
</reference>
<proteinExistence type="predicted"/>
<dbReference type="PRINTS" id="PR00455">
    <property type="entry name" value="HTHTETR"/>
</dbReference>
<evidence type="ECO:0000256" key="2">
    <source>
        <dbReference type="ARBA" id="ARBA00023125"/>
    </source>
</evidence>
<dbReference type="InterPro" id="IPR009057">
    <property type="entry name" value="Homeodomain-like_sf"/>
</dbReference>
<feature type="domain" description="HTH tetR-type" evidence="5">
    <location>
        <begin position="10"/>
        <end position="70"/>
    </location>
</feature>
<keyword evidence="3" id="KW-0804">Transcription</keyword>
<dbReference type="SUPFAM" id="SSF46689">
    <property type="entry name" value="Homeodomain-like"/>
    <property type="match status" value="1"/>
</dbReference>
<dbReference type="OrthoDB" id="3235020at2"/>